<proteinExistence type="predicted"/>
<feature type="transmembrane region" description="Helical" evidence="1">
    <location>
        <begin position="46"/>
        <end position="66"/>
    </location>
</feature>
<evidence type="ECO:0000313" key="3">
    <source>
        <dbReference type="Proteomes" id="UP000516305"/>
    </source>
</evidence>
<dbReference type="RefSeq" id="WP_210759348.1">
    <property type="nucleotide sequence ID" value="NZ_CP060139.1"/>
</dbReference>
<keyword evidence="1" id="KW-1133">Transmembrane helix</keyword>
<accession>A0A7H0VGH3</accession>
<evidence type="ECO:0000313" key="2">
    <source>
        <dbReference type="EMBL" id="QNR24821.1"/>
    </source>
</evidence>
<sequence>MKSKGTLIAGFITGLLVPLLSMYLIAQFRPELMAIQRFDFSEVKHLNMQLMTITMLPNAALFFVALRFENEDFGRGLISATMLLLAAVFIYRFLL</sequence>
<dbReference type="AlphaFoldDB" id="A0A7H0VGH3"/>
<organism evidence="2 3">
    <name type="scientific">Croceimicrobium hydrocarbonivorans</name>
    <dbReference type="NCBI Taxonomy" id="2761580"/>
    <lineage>
        <taxon>Bacteria</taxon>
        <taxon>Pseudomonadati</taxon>
        <taxon>Bacteroidota</taxon>
        <taxon>Flavobacteriia</taxon>
        <taxon>Flavobacteriales</taxon>
        <taxon>Owenweeksiaceae</taxon>
        <taxon>Croceimicrobium</taxon>
    </lineage>
</organism>
<dbReference type="KEGG" id="chyd:H4K34_02960"/>
<feature type="transmembrane region" description="Helical" evidence="1">
    <location>
        <begin position="7"/>
        <end position="26"/>
    </location>
</feature>
<reference evidence="2 3" key="1">
    <citation type="submission" date="2020-08" db="EMBL/GenBank/DDBJ databases">
        <title>Croceimicrobium hydrocarbonivorans gen. nov., sp. nov., a novel marine bacterium isolated from a bacterial consortium that degrades polyethylene terephthalate.</title>
        <authorList>
            <person name="Liu R."/>
        </authorList>
    </citation>
    <scope>NUCLEOTIDE SEQUENCE [LARGE SCALE GENOMIC DNA]</scope>
    <source>
        <strain evidence="2 3">A20-9</strain>
    </source>
</reference>
<name>A0A7H0VGH3_9FLAO</name>
<protein>
    <submittedName>
        <fullName evidence="2">Uncharacterized protein</fullName>
    </submittedName>
</protein>
<dbReference type="EMBL" id="CP060139">
    <property type="protein sequence ID" value="QNR24821.1"/>
    <property type="molecule type" value="Genomic_DNA"/>
</dbReference>
<evidence type="ECO:0000256" key="1">
    <source>
        <dbReference type="SAM" id="Phobius"/>
    </source>
</evidence>
<keyword evidence="1" id="KW-0472">Membrane</keyword>
<keyword evidence="1" id="KW-0812">Transmembrane</keyword>
<keyword evidence="3" id="KW-1185">Reference proteome</keyword>
<feature type="transmembrane region" description="Helical" evidence="1">
    <location>
        <begin position="73"/>
        <end position="94"/>
    </location>
</feature>
<dbReference type="Proteomes" id="UP000516305">
    <property type="component" value="Chromosome"/>
</dbReference>
<gene>
    <name evidence="2" type="ORF">H4K34_02960</name>
</gene>